<dbReference type="Gene3D" id="3.30.2160.10">
    <property type="entry name" value="Hect, E3 ligase catalytic domain"/>
    <property type="match status" value="1"/>
</dbReference>
<comment type="catalytic activity">
    <reaction evidence="1">
        <text>S-ubiquitinyl-[E2 ubiquitin-conjugating enzyme]-L-cysteine + [acceptor protein]-L-lysine = [E2 ubiquitin-conjugating enzyme]-L-cysteine + N(6)-ubiquitinyl-[acceptor protein]-L-lysine.</text>
        <dbReference type="EC" id="2.3.2.26"/>
    </reaction>
</comment>
<dbReference type="Gene3D" id="1.25.10.10">
    <property type="entry name" value="Leucine-rich Repeat Variant"/>
    <property type="match status" value="1"/>
</dbReference>
<dbReference type="InterPro" id="IPR045322">
    <property type="entry name" value="HECTD1/TRIP12-like"/>
</dbReference>
<evidence type="ECO:0000256" key="1">
    <source>
        <dbReference type="ARBA" id="ARBA00000885"/>
    </source>
</evidence>
<dbReference type="InterPro" id="IPR035983">
    <property type="entry name" value="Hect_E3_ubiquitin_ligase"/>
</dbReference>
<dbReference type="InterPro" id="IPR016024">
    <property type="entry name" value="ARM-type_fold"/>
</dbReference>
<dbReference type="OrthoDB" id="271273at2759"/>
<gene>
    <name evidence="9" type="ORF">TRSC58_06409</name>
</gene>
<sequence>MSAVDGSAGSVQRGKALVLVGDLKSALTALKRGMSEDKLERLLIALDRVCVALCFGDEDFVRSLDAGRYAEVLVSTLTTASQNDFTRPRSLVVQALALLADIAPRGGFAIAAAKGVPQLLRLLNEVNIHDNESLLEEVLKCISHVSLEAHTEVVHAHAVSVITSLEAKVGSHHLRMMCLKCLCHLLAAARLKDWNKYLMAPCNALVLRFSKQVKEILGDGKDQSAERLSKENGAYILNLIECVTFIYDRILCSREQLLKNVGILEHSVPTLVTVLAQTVSMGAQGSTFRNAVCSTFLTFFFTDSCIAVKMFLKYHVFHSVYKIVTALAEKMRLFARSGVRIAEALFHNDVSAIPFMAEEQQIIHLLEFLLVITPAAMAARESDCYVTLPHFVWQCEDDFHNRNDCSDSLSRQLEGEYETQRRCKAFTLYEVSHGSRVLKIDFSVMQYMRNELSFYPHGLSRHAFLSGYVHRRVMYCTCGDNVFTDAVNAAIIPHHQSDYPVEMLRWGPQRSHNPLMPTSTRGNDAVNQETLPTTTLNGAEDSSTLSIPYTSRLNETTTQRLADEKTRFFCCVFLPGFGGKLGRTTGKTRRKNKKNFKTDVLSREAFINAREGLLRDPATRAQFLQAAMIEMIVSCCLPILAYVVKETVSPVIARHCSILILRYVDLTVEFFREDNKGSRPNNRNVLCTQFDLLCSRLGTVLSYLATTNTTQSLTASVQPFREYCSNQTVLHALVSLGFTQHSRLPAMTLRCEIQMSALSSFLILQHAHRPGISIFNDNERLILRRMLENGRGHVSRRCGGLPSSLHGGRGVALCPFHRSTKGLEEAHEKLIEQVISILSMDLPNTHRGPGDVLPSNFPVQSSDGVILRTDSALPSELNAILRTTEESRFSESCIISDIMMRASRHVKLNAGLQKVLAIYEYMLESEDKLAYLVHEHPEFLEQLAGELQDSMSQTVLNARLAEVFLQVREGLLRVINQHLGLVNVEEASPIERQPARLELRFRRNKIMHAMANYIWSPLRVKLELLEVNVGARQPSLTTRSLFIAGEKYTLLDIYMEQEVVSVLPTTPLSYLAKQILFQLRQKYSETGTRGQEVRWRRRHSAPENNELRGLYSLDNSRIPKEGEGDGARSLSFRSLTHMNTYTGDRLGNTGPPVTSAAQLSQENICVSEQSFGATSAALANTYQGQTPVENLSFGNPPLSDTAEDTTYTISLNNIVFFRNGNPVMDSSVSVLELFCNSATRSVDATATATEEIPQWGGEQFATSGVQRVMTLWSMAHTIQYVIVKEPFARDLADATKDGAQGNVMSSPKRQFTQLLRCAETQSSLKSAAKLLNEVLQVLLQAKVPMNYAEGRLCSALIYGFYNYLGVFMLPPVVWFPFLCSSLNEHKDQHLASYILWNFPQVFSLSIRRALLQLVFFVRRVPTTMTSWLKEALRGPGWLIPIHGLEWVTPDVNMHGAKKVVVQRDNLLESGSIVLRTHAMCPLPLSVEFENENGFGAGPAREFYNLFAIQLQKLQLNMWRSEEFMESNGNFGRRVQLPLFPAVCQTSKSLSYFELLGLLVGRVLLEERAVDLPLHRCFIQGILGNLEDNQLRDIDPELDVHLRWLSSLSEEGLLACDLTFVLPNSDADTAGETIELCSNGSTRRVDGANVSDYIDAVRQYYTRKVLVKPIMHFRQGLRYAVIPSYLELFSVEELQLLISGPDGKIWERPEDLEQNIIAAHGYDNNSPVVIFLLEVVSSWDASLQRAFLRFVTGSSRLPLGGMRPPITVVRRTLGAAEETEENIASSDDLVSEGIVRDSQARMGASLPTVSTCAHYLKMPSYSSKALLQEKLRTAVTEGQECFLLT</sequence>
<dbReference type="SUPFAM" id="SSF56204">
    <property type="entry name" value="Hect, E3 ligase catalytic domain"/>
    <property type="match status" value="1"/>
</dbReference>
<accession>A0A061IVK7</accession>
<comment type="caution">
    <text evidence="9">The sequence shown here is derived from an EMBL/GenBank/DDBJ whole genome shotgun (WGS) entry which is preliminary data.</text>
</comment>
<feature type="compositionally biased region" description="Basic and acidic residues" evidence="7">
    <location>
        <begin position="1117"/>
        <end position="1126"/>
    </location>
</feature>
<dbReference type="Proteomes" id="UP000031737">
    <property type="component" value="Unassembled WGS sequence"/>
</dbReference>
<evidence type="ECO:0000256" key="5">
    <source>
        <dbReference type="ARBA" id="ARBA00022786"/>
    </source>
</evidence>
<dbReference type="PROSITE" id="PS50237">
    <property type="entry name" value="HECT"/>
    <property type="match status" value="1"/>
</dbReference>
<name>A0A061IVK7_TRYRA</name>
<evidence type="ECO:0000256" key="3">
    <source>
        <dbReference type="ARBA" id="ARBA00012485"/>
    </source>
</evidence>
<dbReference type="PANTHER" id="PTHR45670">
    <property type="entry name" value="E3 UBIQUITIN-PROTEIN LIGASE TRIP12"/>
    <property type="match status" value="1"/>
</dbReference>
<keyword evidence="4" id="KW-0808">Transferase</keyword>
<dbReference type="EMBL" id="AUPL01006409">
    <property type="protein sequence ID" value="ESL05926.1"/>
    <property type="molecule type" value="Genomic_DNA"/>
</dbReference>
<dbReference type="Gene3D" id="3.90.1750.10">
    <property type="entry name" value="Hect, E3 ligase catalytic domains"/>
    <property type="match status" value="1"/>
</dbReference>
<dbReference type="Gene3D" id="3.30.2410.10">
    <property type="entry name" value="Hect, E3 ligase catalytic domain"/>
    <property type="match status" value="1"/>
</dbReference>
<evidence type="ECO:0000256" key="6">
    <source>
        <dbReference type="PROSITE-ProRule" id="PRU00104"/>
    </source>
</evidence>
<proteinExistence type="inferred from homology"/>
<dbReference type="EC" id="2.3.2.26" evidence="3"/>
<feature type="active site" description="Glycyl thioester intermediate" evidence="6">
    <location>
        <position position="1811"/>
    </location>
</feature>
<reference evidence="9 10" key="1">
    <citation type="submission" date="2013-07" db="EMBL/GenBank/DDBJ databases">
        <authorList>
            <person name="Stoco P.H."/>
            <person name="Wagner G."/>
            <person name="Gerber A."/>
            <person name="Zaha A."/>
            <person name="Thompson C."/>
            <person name="Bartholomeu D.C."/>
            <person name="Luckemeyer D.D."/>
            <person name="Bahia D."/>
            <person name="Loreto E."/>
            <person name="Prestes E.B."/>
            <person name="Lima F.M."/>
            <person name="Rodrigues-Luiz G."/>
            <person name="Vallejo G.A."/>
            <person name="Filho J.F."/>
            <person name="Monteiro K.M."/>
            <person name="Tyler K.M."/>
            <person name="de Almeida L.G."/>
            <person name="Ortiz M.F."/>
            <person name="Siervo M.A."/>
            <person name="de Moraes M.H."/>
            <person name="Cunha O.L."/>
            <person name="Mendonca-Neto R."/>
            <person name="Silva R."/>
            <person name="Teixeira S.M."/>
            <person name="Murta S.M."/>
            <person name="Sincero T.C."/>
            <person name="Mendes T.A."/>
            <person name="Urmenyi T.P."/>
            <person name="Silva V.G."/>
            <person name="da Rocha W.D."/>
            <person name="Andersson B."/>
            <person name="Romanha A.J."/>
            <person name="Steindel M."/>
            <person name="de Vasconcelos A.T."/>
            <person name="Grisard E.C."/>
        </authorList>
    </citation>
    <scope>NUCLEOTIDE SEQUENCE [LARGE SCALE GENOMIC DNA]</scope>
    <source>
        <strain evidence="9 10">SC58</strain>
    </source>
</reference>
<comment type="similarity">
    <text evidence="2">Belongs to the UPL family. K-HECT subfamily.</text>
</comment>
<dbReference type="InterPro" id="IPR011989">
    <property type="entry name" value="ARM-like"/>
</dbReference>
<dbReference type="SMART" id="SM00119">
    <property type="entry name" value="HECTc"/>
    <property type="match status" value="1"/>
</dbReference>
<protein>
    <recommendedName>
        <fullName evidence="3">HECT-type E3 ubiquitin transferase</fullName>
        <ecNumber evidence="3">2.3.2.26</ecNumber>
    </recommendedName>
</protein>
<evidence type="ECO:0000256" key="7">
    <source>
        <dbReference type="SAM" id="MobiDB-lite"/>
    </source>
</evidence>
<evidence type="ECO:0000256" key="2">
    <source>
        <dbReference type="ARBA" id="ARBA00006331"/>
    </source>
</evidence>
<dbReference type="InterPro" id="IPR000569">
    <property type="entry name" value="HECT_dom"/>
</dbReference>
<feature type="region of interest" description="Disordered" evidence="7">
    <location>
        <begin position="1112"/>
        <end position="1131"/>
    </location>
</feature>
<dbReference type="SUPFAM" id="SSF48371">
    <property type="entry name" value="ARM repeat"/>
    <property type="match status" value="1"/>
</dbReference>
<keyword evidence="5 6" id="KW-0833">Ubl conjugation pathway</keyword>
<organism evidence="9 10">
    <name type="scientific">Trypanosoma rangeli SC58</name>
    <dbReference type="NCBI Taxonomy" id="429131"/>
    <lineage>
        <taxon>Eukaryota</taxon>
        <taxon>Discoba</taxon>
        <taxon>Euglenozoa</taxon>
        <taxon>Kinetoplastea</taxon>
        <taxon>Metakinetoplastina</taxon>
        <taxon>Trypanosomatida</taxon>
        <taxon>Trypanosomatidae</taxon>
        <taxon>Trypanosoma</taxon>
        <taxon>Herpetosoma</taxon>
    </lineage>
</organism>
<dbReference type="Pfam" id="PF00632">
    <property type="entry name" value="HECT"/>
    <property type="match status" value="1"/>
</dbReference>
<dbReference type="VEuPathDB" id="TriTrypDB:TRSC58_06409"/>
<dbReference type="GO" id="GO:0000209">
    <property type="term" value="P:protein polyubiquitination"/>
    <property type="evidence" value="ECO:0007669"/>
    <property type="project" value="TreeGrafter"/>
</dbReference>
<evidence type="ECO:0000259" key="8">
    <source>
        <dbReference type="PROSITE" id="PS50237"/>
    </source>
</evidence>
<keyword evidence="10" id="KW-1185">Reference proteome</keyword>
<dbReference type="GO" id="GO:0043161">
    <property type="term" value="P:proteasome-mediated ubiquitin-dependent protein catabolic process"/>
    <property type="evidence" value="ECO:0007669"/>
    <property type="project" value="TreeGrafter"/>
</dbReference>
<evidence type="ECO:0000313" key="10">
    <source>
        <dbReference type="Proteomes" id="UP000031737"/>
    </source>
</evidence>
<evidence type="ECO:0000256" key="4">
    <source>
        <dbReference type="ARBA" id="ARBA00022679"/>
    </source>
</evidence>
<feature type="domain" description="HECT" evidence="8">
    <location>
        <begin position="1470"/>
        <end position="1844"/>
    </location>
</feature>
<dbReference type="PANTHER" id="PTHR45670:SF14">
    <property type="entry name" value="E3 UBIQUITIN-PROTEIN LIGASE TRIP12"/>
    <property type="match status" value="1"/>
</dbReference>
<dbReference type="GO" id="GO:0061630">
    <property type="term" value="F:ubiquitin protein ligase activity"/>
    <property type="evidence" value="ECO:0007669"/>
    <property type="project" value="UniProtKB-EC"/>
</dbReference>
<evidence type="ECO:0000313" key="9">
    <source>
        <dbReference type="EMBL" id="ESL05926.1"/>
    </source>
</evidence>